<organism evidence="3 4">
    <name type="scientific">Grifola frondosa</name>
    <name type="common">Maitake</name>
    <name type="synonym">Polyporus frondosus</name>
    <dbReference type="NCBI Taxonomy" id="5627"/>
    <lineage>
        <taxon>Eukaryota</taxon>
        <taxon>Fungi</taxon>
        <taxon>Dikarya</taxon>
        <taxon>Basidiomycota</taxon>
        <taxon>Agaricomycotina</taxon>
        <taxon>Agaricomycetes</taxon>
        <taxon>Polyporales</taxon>
        <taxon>Grifolaceae</taxon>
        <taxon>Grifola</taxon>
    </lineage>
</organism>
<dbReference type="STRING" id="5627.A0A1C7LR56"/>
<evidence type="ECO:0000256" key="1">
    <source>
        <dbReference type="ARBA" id="ARBA00022737"/>
    </source>
</evidence>
<dbReference type="GO" id="GO:0051301">
    <property type="term" value="P:cell division"/>
    <property type="evidence" value="ECO:0007669"/>
    <property type="project" value="TreeGrafter"/>
</dbReference>
<dbReference type="Proteomes" id="UP000092993">
    <property type="component" value="Unassembled WGS sequence"/>
</dbReference>
<gene>
    <name evidence="3" type="ORF">A0H81_12839</name>
</gene>
<evidence type="ECO:0000313" key="4">
    <source>
        <dbReference type="Proteomes" id="UP000092993"/>
    </source>
</evidence>
<keyword evidence="2" id="KW-0802">TPR repeat</keyword>
<dbReference type="Gene3D" id="1.25.40.10">
    <property type="entry name" value="Tetratricopeptide repeat domain"/>
    <property type="match status" value="1"/>
</dbReference>
<keyword evidence="1" id="KW-0677">Repeat</keyword>
<dbReference type="GO" id="GO:0031145">
    <property type="term" value="P:anaphase-promoting complex-dependent catabolic process"/>
    <property type="evidence" value="ECO:0007669"/>
    <property type="project" value="TreeGrafter"/>
</dbReference>
<comment type="caution">
    <text evidence="3">The sequence shown here is derived from an EMBL/GenBank/DDBJ whole genome shotgun (WGS) entry which is preliminary data.</text>
</comment>
<dbReference type="InterPro" id="IPR011990">
    <property type="entry name" value="TPR-like_helical_dom_sf"/>
</dbReference>
<dbReference type="GO" id="GO:0045842">
    <property type="term" value="P:positive regulation of mitotic metaphase/anaphase transition"/>
    <property type="evidence" value="ECO:0007669"/>
    <property type="project" value="TreeGrafter"/>
</dbReference>
<accession>A0A1C7LR56</accession>
<evidence type="ECO:0000256" key="2">
    <source>
        <dbReference type="ARBA" id="ARBA00022803"/>
    </source>
</evidence>
<dbReference type="GO" id="GO:0005680">
    <property type="term" value="C:anaphase-promoting complex"/>
    <property type="evidence" value="ECO:0007669"/>
    <property type="project" value="UniProtKB-ARBA"/>
</dbReference>
<dbReference type="InterPro" id="IPR013105">
    <property type="entry name" value="TPR_2"/>
</dbReference>
<proteinExistence type="predicted"/>
<evidence type="ECO:0000313" key="3">
    <source>
        <dbReference type="EMBL" id="OBZ67068.1"/>
    </source>
</evidence>
<reference evidence="3 4" key="1">
    <citation type="submission" date="2016-03" db="EMBL/GenBank/DDBJ databases">
        <title>Whole genome sequencing of Grifola frondosa 9006-11.</title>
        <authorList>
            <person name="Min B."/>
            <person name="Park H."/>
            <person name="Kim J.-G."/>
            <person name="Cho H."/>
            <person name="Oh Y.-L."/>
            <person name="Kong W.-S."/>
            <person name="Choi I.-G."/>
        </authorList>
    </citation>
    <scope>NUCLEOTIDE SEQUENCE [LARGE SCALE GENOMIC DNA]</scope>
    <source>
        <strain evidence="3 4">9006-11</strain>
    </source>
</reference>
<dbReference type="EMBL" id="LUGG01000025">
    <property type="protein sequence ID" value="OBZ67068.1"/>
    <property type="molecule type" value="Genomic_DNA"/>
</dbReference>
<name>A0A1C7LR56_GRIFR</name>
<dbReference type="SUPFAM" id="SSF48452">
    <property type="entry name" value="TPR-like"/>
    <property type="match status" value="1"/>
</dbReference>
<protein>
    <submittedName>
        <fullName evidence="3">Uncharacterized protein</fullName>
    </submittedName>
</protein>
<dbReference type="PANTHER" id="PTHR12558:SF10">
    <property type="entry name" value="CELL DIVISION CYCLE PROTEIN 23 HOMOLOG"/>
    <property type="match status" value="1"/>
</dbReference>
<dbReference type="Pfam" id="PF07719">
    <property type="entry name" value="TPR_2"/>
    <property type="match status" value="1"/>
</dbReference>
<dbReference type="OrthoDB" id="10262026at2759"/>
<dbReference type="AlphaFoldDB" id="A0A1C7LR56"/>
<dbReference type="PANTHER" id="PTHR12558">
    <property type="entry name" value="CELL DIVISION CYCLE 16,23,27"/>
    <property type="match status" value="1"/>
</dbReference>
<sequence length="117" mass="13311">MHQYALHYYQHATALRPYDVRIWQAQGLCYEEMGRVREAIECMKRALIGADPHETTIRLKLAKLHNDLDEFAEAAAYHRRVVEVCRAGNKHVIEGLCVGQGVSGTCCCEQLRRGGVR</sequence>
<dbReference type="GO" id="GO:0016567">
    <property type="term" value="P:protein ubiquitination"/>
    <property type="evidence" value="ECO:0007669"/>
    <property type="project" value="TreeGrafter"/>
</dbReference>
<keyword evidence="4" id="KW-1185">Reference proteome</keyword>